<feature type="region of interest" description="Disordered" evidence="1">
    <location>
        <begin position="179"/>
        <end position="206"/>
    </location>
</feature>
<protein>
    <submittedName>
        <fullName evidence="2">Uncharacterized protein</fullName>
    </submittedName>
</protein>
<keyword evidence="3" id="KW-1185">Reference proteome</keyword>
<proteinExistence type="predicted"/>
<dbReference type="Pfam" id="PF10199">
    <property type="entry name" value="Adaptin_binding"/>
    <property type="match status" value="1"/>
</dbReference>
<comment type="caution">
    <text evidence="2">The sequence shown here is derived from an EMBL/GenBank/DDBJ whole genome shotgun (WGS) entry which is preliminary data.</text>
</comment>
<dbReference type="Gene3D" id="3.40.50.11960">
    <property type="match status" value="1"/>
</dbReference>
<dbReference type="Proteomes" id="UP001281761">
    <property type="component" value="Unassembled WGS sequence"/>
</dbReference>
<dbReference type="EMBL" id="JARBJD010000002">
    <property type="protein sequence ID" value="KAK2964450.1"/>
    <property type="molecule type" value="Genomic_DNA"/>
</dbReference>
<reference evidence="2 3" key="1">
    <citation type="journal article" date="2022" name="bioRxiv">
        <title>Genomics of Preaxostyla Flagellates Illuminates Evolutionary Transitions and the Path Towards Mitochondrial Loss.</title>
        <authorList>
            <person name="Novak L.V.F."/>
            <person name="Treitli S.C."/>
            <person name="Pyrih J."/>
            <person name="Halakuc P."/>
            <person name="Pipaliya S.V."/>
            <person name="Vacek V."/>
            <person name="Brzon O."/>
            <person name="Soukal P."/>
            <person name="Eme L."/>
            <person name="Dacks J.B."/>
            <person name="Karnkowska A."/>
            <person name="Elias M."/>
            <person name="Hampl V."/>
        </authorList>
    </citation>
    <scope>NUCLEOTIDE SEQUENCE [LARGE SCALE GENOMIC DNA]</scope>
    <source>
        <strain evidence="2">NAU3</strain>
        <tissue evidence="2">Gut</tissue>
    </source>
</reference>
<sequence length="290" mass="32468">MNRVLFLSSRDDLVDFLITKLSGAVTPVSFPVSSEISNKYYSASLSYHRSTLDSMKSLIEKFQVCFICCDLSTIQTEFSYIKESIPWINECLQPESITIIVVTKDALSPTLEEQESQLPSDILSFCRENFLESVLVSQLEQTSTKTPPNPEKNPTSIIDERVGLERISEILDCTDWPEKLMHGKSKPKNAGGETISQKPVPGPPSDDDIDAEFERFSTMPIGDLSAEISRQIKGLNLSEPLSTIDGLMLSMKQIQDFTQTLEGDERITFAMKVAILMDRVVHTSEQLDES</sequence>
<accession>A0ABQ9YL23</accession>
<name>A0ABQ9YL23_9EUKA</name>
<evidence type="ECO:0000313" key="3">
    <source>
        <dbReference type="Proteomes" id="UP001281761"/>
    </source>
</evidence>
<gene>
    <name evidence="2" type="ORF">BLNAU_366</name>
</gene>
<evidence type="ECO:0000313" key="2">
    <source>
        <dbReference type="EMBL" id="KAK2964450.1"/>
    </source>
</evidence>
<organism evidence="2 3">
    <name type="scientific">Blattamonas nauphoetae</name>
    <dbReference type="NCBI Taxonomy" id="2049346"/>
    <lineage>
        <taxon>Eukaryota</taxon>
        <taxon>Metamonada</taxon>
        <taxon>Preaxostyla</taxon>
        <taxon>Oxymonadida</taxon>
        <taxon>Blattamonas</taxon>
    </lineage>
</organism>
<evidence type="ECO:0000256" key="1">
    <source>
        <dbReference type="SAM" id="MobiDB-lite"/>
    </source>
</evidence>